<name>A0A179HXK7_PURLI</name>
<sequence length="394" mass="42755">MEKIVGESWREDWARVGGGGRRGGRPNDQTGSDLTAPQHSLLPSLAPIRSQPGHSIAALIAWGGGVPSPKGSGAYVDVEKARDRVSSCAWPGAAVFAPCRRPSPGGRHNPPSSRRLPNWSPPRARYERTCKASLNTRRVFFSGRKGWAVRTGGAHLHPGFRGGGEAAAERDAIRKVQDIVTPKRKLPAACPESRERDTCQESNLIRCDVCHALRCSSTSPRYKSRAYTEATNYVHDGGKSPQSATDPRVSGGQQNEISNPLCSSLSSSGAELGRPGENKKRIGIPAGRRPAIRSRKYEKMRKQKNMNMPEAKKLTLPTAHYHRRTAGLPAIAPVRKGCAFQENRTVWKITTAETPQQARGPIAVNTASQLIPCQPASQDASARNRVAAIVPQWP</sequence>
<dbReference type="Proteomes" id="UP000078340">
    <property type="component" value="Unassembled WGS sequence"/>
</dbReference>
<feature type="region of interest" description="Disordered" evidence="1">
    <location>
        <begin position="100"/>
        <end position="122"/>
    </location>
</feature>
<evidence type="ECO:0000313" key="2">
    <source>
        <dbReference type="EMBL" id="OAQ94063.1"/>
    </source>
</evidence>
<evidence type="ECO:0000313" key="3">
    <source>
        <dbReference type="Proteomes" id="UP000078340"/>
    </source>
</evidence>
<feature type="compositionally biased region" description="Polar residues" evidence="1">
    <location>
        <begin position="240"/>
        <end position="262"/>
    </location>
</feature>
<dbReference type="EMBL" id="LSBI01000001">
    <property type="protein sequence ID" value="OAQ94063.1"/>
    <property type="molecule type" value="Genomic_DNA"/>
</dbReference>
<proteinExistence type="predicted"/>
<feature type="compositionally biased region" description="Basic and acidic residues" evidence="1">
    <location>
        <begin position="1"/>
        <end position="14"/>
    </location>
</feature>
<organism evidence="2 3">
    <name type="scientific">Purpureocillium lilacinum</name>
    <name type="common">Paecilomyces lilacinus</name>
    <dbReference type="NCBI Taxonomy" id="33203"/>
    <lineage>
        <taxon>Eukaryota</taxon>
        <taxon>Fungi</taxon>
        <taxon>Dikarya</taxon>
        <taxon>Ascomycota</taxon>
        <taxon>Pezizomycotina</taxon>
        <taxon>Sordariomycetes</taxon>
        <taxon>Hypocreomycetidae</taxon>
        <taxon>Hypocreales</taxon>
        <taxon>Ophiocordycipitaceae</taxon>
        <taxon>Purpureocillium</taxon>
    </lineage>
</organism>
<gene>
    <name evidence="2" type="ORF">VFPFJ_00171</name>
</gene>
<feature type="compositionally biased region" description="Polar residues" evidence="1">
    <location>
        <begin position="27"/>
        <end position="38"/>
    </location>
</feature>
<feature type="region of interest" description="Disordered" evidence="1">
    <location>
        <begin position="233"/>
        <end position="293"/>
    </location>
</feature>
<dbReference type="AlphaFoldDB" id="A0A179HXK7"/>
<protein>
    <submittedName>
        <fullName evidence="2">Uncharacterized protein</fullName>
    </submittedName>
</protein>
<feature type="region of interest" description="Disordered" evidence="1">
    <location>
        <begin position="1"/>
        <end position="39"/>
    </location>
</feature>
<accession>A0A179HXK7</accession>
<evidence type="ECO:0000256" key="1">
    <source>
        <dbReference type="SAM" id="MobiDB-lite"/>
    </source>
</evidence>
<reference evidence="2 3" key="1">
    <citation type="submission" date="2016-02" db="EMBL/GenBank/DDBJ databases">
        <title>Biosynthesis of antibiotic leucinostatins and their inhibition on Phytophthora in bio-control Purpureocillium lilacinum.</title>
        <authorList>
            <person name="Wang G."/>
            <person name="Liu Z."/>
            <person name="Lin R."/>
            <person name="Li E."/>
            <person name="Mao Z."/>
            <person name="Ling J."/>
            <person name="Yin W."/>
            <person name="Xie B."/>
        </authorList>
    </citation>
    <scope>NUCLEOTIDE SEQUENCE [LARGE SCALE GENOMIC DNA]</scope>
    <source>
        <strain evidence="2">PLFJ-1</strain>
    </source>
</reference>
<comment type="caution">
    <text evidence="2">The sequence shown here is derived from an EMBL/GenBank/DDBJ whole genome shotgun (WGS) entry which is preliminary data.</text>
</comment>